<dbReference type="RefSeq" id="WP_068449028.1">
    <property type="nucleotide sequence ID" value="NZ_CP150660.1"/>
</dbReference>
<dbReference type="EMBL" id="LVWE01000021">
    <property type="protein sequence ID" value="OAD45601.1"/>
    <property type="molecule type" value="Genomic_DNA"/>
</dbReference>
<dbReference type="OrthoDB" id="1427216at2"/>
<protein>
    <submittedName>
        <fullName evidence="2">Uncharacterized protein</fullName>
    </submittedName>
</protein>
<sequence>MKTEKIIYETKPKIISLYGVLFLFLIGTYFVYTSESLTIKIFMGGIFLFALIFGMIRNYLANGIIITENKIELLKTNMTGKTESEFINFSEIKSVKYNQGQYRQDSAIYLKRKLKSELKVLIPINSFEFGHVLKFLNGKGIEINLVHSDQELRMFIDGKITEFPMTNEKTA</sequence>
<gene>
    <name evidence="2" type="ORF">LPB303_06515</name>
</gene>
<evidence type="ECO:0000313" key="2">
    <source>
        <dbReference type="EMBL" id="OAD45601.1"/>
    </source>
</evidence>
<evidence type="ECO:0000256" key="1">
    <source>
        <dbReference type="SAM" id="Phobius"/>
    </source>
</evidence>
<accession>A0A176TD86</accession>
<keyword evidence="1" id="KW-0472">Membrane</keyword>
<proteinExistence type="predicted"/>
<keyword evidence="3" id="KW-1185">Reference proteome</keyword>
<dbReference type="Proteomes" id="UP000076923">
    <property type="component" value="Unassembled WGS sequence"/>
</dbReference>
<keyword evidence="1" id="KW-0812">Transmembrane</keyword>
<evidence type="ECO:0000313" key="3">
    <source>
        <dbReference type="Proteomes" id="UP000076923"/>
    </source>
</evidence>
<keyword evidence="1" id="KW-1133">Transmembrane helix</keyword>
<organism evidence="2 3">
    <name type="scientific">Polaribacter atrinae</name>
    <dbReference type="NCBI Taxonomy" id="1333662"/>
    <lineage>
        <taxon>Bacteria</taxon>
        <taxon>Pseudomonadati</taxon>
        <taxon>Bacteroidota</taxon>
        <taxon>Flavobacteriia</taxon>
        <taxon>Flavobacteriales</taxon>
        <taxon>Flavobacteriaceae</taxon>
    </lineage>
</organism>
<feature type="transmembrane region" description="Helical" evidence="1">
    <location>
        <begin position="38"/>
        <end position="60"/>
    </location>
</feature>
<dbReference type="AlphaFoldDB" id="A0A176TD86"/>
<name>A0A176TD86_9FLAO</name>
<comment type="caution">
    <text evidence="2">The sequence shown here is derived from an EMBL/GenBank/DDBJ whole genome shotgun (WGS) entry which is preliminary data.</text>
</comment>
<feature type="transmembrane region" description="Helical" evidence="1">
    <location>
        <begin position="12"/>
        <end position="32"/>
    </location>
</feature>
<reference evidence="2 3" key="1">
    <citation type="submission" date="2016-02" db="EMBL/GenBank/DDBJ databases">
        <title>Draft genome sequence of Polaribacter atrinae KACC17473.</title>
        <authorList>
            <person name="Shin S.-K."/>
            <person name="Yi H."/>
        </authorList>
    </citation>
    <scope>NUCLEOTIDE SEQUENCE [LARGE SCALE GENOMIC DNA]</scope>
    <source>
        <strain evidence="2 3">KACC 17473</strain>
    </source>
</reference>